<evidence type="ECO:0000313" key="2">
    <source>
        <dbReference type="Proteomes" id="UP000670947"/>
    </source>
</evidence>
<keyword evidence="2" id="KW-1185">Reference proteome</keyword>
<evidence type="ECO:0000313" key="1">
    <source>
        <dbReference type="EMBL" id="MBO7749038.1"/>
    </source>
</evidence>
<dbReference type="Proteomes" id="UP000670947">
    <property type="component" value="Unassembled WGS sequence"/>
</dbReference>
<gene>
    <name evidence="1" type="ORF">I8J29_33240</name>
</gene>
<organism evidence="1 2">
    <name type="scientific">Paenibacillus artemisiicola</name>
    <dbReference type="NCBI Taxonomy" id="1172618"/>
    <lineage>
        <taxon>Bacteria</taxon>
        <taxon>Bacillati</taxon>
        <taxon>Bacillota</taxon>
        <taxon>Bacilli</taxon>
        <taxon>Bacillales</taxon>
        <taxon>Paenibacillaceae</taxon>
        <taxon>Paenibacillus</taxon>
    </lineage>
</organism>
<dbReference type="RefSeq" id="WP_208851540.1">
    <property type="nucleotide sequence ID" value="NZ_JAGGDJ010000103.1"/>
</dbReference>
<reference evidence="1 2" key="1">
    <citation type="submission" date="2021-03" db="EMBL/GenBank/DDBJ databases">
        <title>Paenibacillus artemisicola MWE-103 whole genome sequence.</title>
        <authorList>
            <person name="Ham Y.J."/>
        </authorList>
    </citation>
    <scope>NUCLEOTIDE SEQUENCE [LARGE SCALE GENOMIC DNA]</scope>
    <source>
        <strain evidence="1 2">MWE-103</strain>
    </source>
</reference>
<proteinExistence type="predicted"/>
<name>A0ABS3WLB7_9BACL</name>
<accession>A0ABS3WLB7</accession>
<sequence>MKRVGVVLLMAAVALTGCWEQKTKTFQGAVERVENGRISVNCSDEMNRGKRGAIEDIGYVCGIETTPQTVYRDEDGSILRANDFKTGEIIKVILTKAADFHASKPGKRYADTLILLHQDAVTREDILRALRENGLNLTAYDDPDEISLIDAEAQTFILEDGGELVLYGFPSMQAQEKGWGRLMHEWESRGHRGGTNFNLQRFLLILYAGQTAADSTFGTIQQVMHDLAKY</sequence>
<comment type="caution">
    <text evidence="1">The sequence shown here is derived from an EMBL/GenBank/DDBJ whole genome shotgun (WGS) entry which is preliminary data.</text>
</comment>
<dbReference type="PROSITE" id="PS51257">
    <property type="entry name" value="PROKAR_LIPOPROTEIN"/>
    <property type="match status" value="1"/>
</dbReference>
<dbReference type="EMBL" id="JAGGDJ010000103">
    <property type="protein sequence ID" value="MBO7749038.1"/>
    <property type="molecule type" value="Genomic_DNA"/>
</dbReference>
<protein>
    <submittedName>
        <fullName evidence="1">Uncharacterized protein</fullName>
    </submittedName>
</protein>